<keyword evidence="2" id="KW-1185">Reference proteome</keyword>
<sequence>MPQLGPLFLQYTASQMRKDHTTSRLPRKQAAGDFTVIFRLNKLQQPCGRSRDGARHDAMRQADRDGVVVAKRWKVAR</sequence>
<dbReference type="Proteomes" id="UP000192578">
    <property type="component" value="Unassembled WGS sequence"/>
</dbReference>
<organism evidence="1 2">
    <name type="scientific">Hypsibius exemplaris</name>
    <name type="common">Freshwater tardigrade</name>
    <dbReference type="NCBI Taxonomy" id="2072580"/>
    <lineage>
        <taxon>Eukaryota</taxon>
        <taxon>Metazoa</taxon>
        <taxon>Ecdysozoa</taxon>
        <taxon>Tardigrada</taxon>
        <taxon>Eutardigrada</taxon>
        <taxon>Parachela</taxon>
        <taxon>Hypsibioidea</taxon>
        <taxon>Hypsibiidae</taxon>
        <taxon>Hypsibius</taxon>
    </lineage>
</organism>
<accession>A0A1W0WPV2</accession>
<comment type="caution">
    <text evidence="1">The sequence shown here is derived from an EMBL/GenBank/DDBJ whole genome shotgun (WGS) entry which is preliminary data.</text>
</comment>
<reference evidence="2" key="1">
    <citation type="submission" date="2017-01" db="EMBL/GenBank/DDBJ databases">
        <title>Comparative genomics of anhydrobiosis in the tardigrade Hypsibius dujardini.</title>
        <authorList>
            <person name="Yoshida Y."/>
            <person name="Koutsovoulos G."/>
            <person name="Laetsch D."/>
            <person name="Stevens L."/>
            <person name="Kumar S."/>
            <person name="Horikawa D."/>
            <person name="Ishino K."/>
            <person name="Komine S."/>
            <person name="Tomita M."/>
            <person name="Blaxter M."/>
            <person name="Arakawa K."/>
        </authorList>
    </citation>
    <scope>NUCLEOTIDE SEQUENCE [LARGE SCALE GENOMIC DNA]</scope>
    <source>
        <strain evidence="2">Z151</strain>
    </source>
</reference>
<evidence type="ECO:0000313" key="1">
    <source>
        <dbReference type="EMBL" id="OQV17173.1"/>
    </source>
</evidence>
<protein>
    <submittedName>
        <fullName evidence="1">Uncharacterized protein</fullName>
    </submittedName>
</protein>
<name>A0A1W0WPV2_HYPEX</name>
<evidence type="ECO:0000313" key="2">
    <source>
        <dbReference type="Proteomes" id="UP000192578"/>
    </source>
</evidence>
<gene>
    <name evidence="1" type="ORF">BV898_08751</name>
</gene>
<dbReference type="AlphaFoldDB" id="A0A1W0WPV2"/>
<proteinExistence type="predicted"/>
<dbReference type="EMBL" id="MTYJ01000065">
    <property type="protein sequence ID" value="OQV17173.1"/>
    <property type="molecule type" value="Genomic_DNA"/>
</dbReference>